<reference evidence="2 3" key="1">
    <citation type="journal article" date="2009" name="Nature">
        <title>The Sorghum bicolor genome and the diversification of grasses.</title>
        <authorList>
            <person name="Paterson A.H."/>
            <person name="Bowers J.E."/>
            <person name="Bruggmann R."/>
            <person name="Dubchak I."/>
            <person name="Grimwood J."/>
            <person name="Gundlach H."/>
            <person name="Haberer G."/>
            <person name="Hellsten U."/>
            <person name="Mitros T."/>
            <person name="Poliakov A."/>
            <person name="Schmutz J."/>
            <person name="Spannagl M."/>
            <person name="Tang H."/>
            <person name="Wang X."/>
            <person name="Wicker T."/>
            <person name="Bharti A.K."/>
            <person name="Chapman J."/>
            <person name="Feltus F.A."/>
            <person name="Gowik U."/>
            <person name="Grigoriev I.V."/>
            <person name="Lyons E."/>
            <person name="Maher C.A."/>
            <person name="Martis M."/>
            <person name="Narechania A."/>
            <person name="Otillar R.P."/>
            <person name="Penning B.W."/>
            <person name="Salamov A.A."/>
            <person name="Wang Y."/>
            <person name="Zhang L."/>
            <person name="Carpita N.C."/>
            <person name="Freeling M."/>
            <person name="Gingle A.R."/>
            <person name="Hash C.T."/>
            <person name="Keller B."/>
            <person name="Klein P."/>
            <person name="Kresovich S."/>
            <person name="McCann M.C."/>
            <person name="Ming R."/>
            <person name="Peterson D.G."/>
            <person name="Mehboob-ur-Rahman"/>
            <person name="Ware D."/>
            <person name="Westhoff P."/>
            <person name="Mayer K.F."/>
            <person name="Messing J."/>
            <person name="Rokhsar D.S."/>
        </authorList>
    </citation>
    <scope>NUCLEOTIDE SEQUENCE [LARGE SCALE GENOMIC DNA]</scope>
    <source>
        <strain evidence="3">cv. BTx623</strain>
    </source>
</reference>
<proteinExistence type="predicted"/>
<sequence>MQQRRSGPPSQSTPNSSGLAPRAPIQSYGTPRRATPTMASSWQSTSCSAWRRRTSSRSPPPRPCTAGRTAPWAPPHPWTTGLDPGSGRAVGIHDLVAWIHDPTRSMTWWPRSALQCSPAPYHFPPPHYRIPSLLVPCRQQAVLGSNGIPARPHLHTVPPLPTSAPGTGSGQQRGGQLRLRAAARACGRAYVAACRCGTQVHAARARPSGVVPLQAHEQAATGRLP</sequence>
<organism evidence="2 3">
    <name type="scientific">Sorghum bicolor</name>
    <name type="common">Sorghum</name>
    <name type="synonym">Sorghum vulgare</name>
    <dbReference type="NCBI Taxonomy" id="4558"/>
    <lineage>
        <taxon>Eukaryota</taxon>
        <taxon>Viridiplantae</taxon>
        <taxon>Streptophyta</taxon>
        <taxon>Embryophyta</taxon>
        <taxon>Tracheophyta</taxon>
        <taxon>Spermatophyta</taxon>
        <taxon>Magnoliopsida</taxon>
        <taxon>Liliopsida</taxon>
        <taxon>Poales</taxon>
        <taxon>Poaceae</taxon>
        <taxon>PACMAD clade</taxon>
        <taxon>Panicoideae</taxon>
        <taxon>Andropogonodae</taxon>
        <taxon>Andropogoneae</taxon>
        <taxon>Sorghinae</taxon>
        <taxon>Sorghum</taxon>
    </lineage>
</organism>
<name>A0A1Z5R2H4_SORBI</name>
<evidence type="ECO:0000313" key="2">
    <source>
        <dbReference type="EMBL" id="OQU77973.1"/>
    </source>
</evidence>
<dbReference type="EMBL" id="CM000768">
    <property type="protein sequence ID" value="OQU77973.1"/>
    <property type="molecule type" value="Genomic_DNA"/>
</dbReference>
<evidence type="ECO:0000256" key="1">
    <source>
        <dbReference type="SAM" id="MobiDB-lite"/>
    </source>
</evidence>
<feature type="region of interest" description="Disordered" evidence="1">
    <location>
        <begin position="1"/>
        <end position="85"/>
    </location>
</feature>
<reference evidence="3" key="2">
    <citation type="journal article" date="2018" name="Plant J.">
        <title>The Sorghum bicolor reference genome: improved assembly, gene annotations, a transcriptome atlas, and signatures of genome organization.</title>
        <authorList>
            <person name="McCormick R.F."/>
            <person name="Truong S.K."/>
            <person name="Sreedasyam A."/>
            <person name="Jenkins J."/>
            <person name="Shu S."/>
            <person name="Sims D."/>
            <person name="Kennedy M."/>
            <person name="Amirebrahimi M."/>
            <person name="Weers B.D."/>
            <person name="McKinley B."/>
            <person name="Mattison A."/>
            <person name="Morishige D.T."/>
            <person name="Grimwood J."/>
            <person name="Schmutz J."/>
            <person name="Mullet J.E."/>
        </authorList>
    </citation>
    <scope>NUCLEOTIDE SEQUENCE [LARGE SCALE GENOMIC DNA]</scope>
    <source>
        <strain evidence="3">cv. BTx623</strain>
    </source>
</reference>
<feature type="compositionally biased region" description="Polar residues" evidence="1">
    <location>
        <begin position="1"/>
        <end position="18"/>
    </location>
</feature>
<gene>
    <name evidence="2" type="ORF">SORBI_3009G133300</name>
</gene>
<keyword evidence="3" id="KW-1185">Reference proteome</keyword>
<protein>
    <submittedName>
        <fullName evidence="2">Uncharacterized protein</fullName>
    </submittedName>
</protein>
<dbReference type="AlphaFoldDB" id="A0A1Z5R2H4"/>
<dbReference type="InParanoid" id="A0A1Z5R2H4"/>
<accession>A0A1Z5R2H4</accession>
<dbReference type="Proteomes" id="UP000000768">
    <property type="component" value="Chromosome 9"/>
</dbReference>
<dbReference type="Gramene" id="OQU77973">
    <property type="protein sequence ID" value="OQU77973"/>
    <property type="gene ID" value="SORBI_3009G133300"/>
</dbReference>
<evidence type="ECO:0000313" key="3">
    <source>
        <dbReference type="Proteomes" id="UP000000768"/>
    </source>
</evidence>